<dbReference type="InterPro" id="IPR049837">
    <property type="entry name" value="TnpC_reg-like"/>
</dbReference>
<protein>
    <submittedName>
        <fullName evidence="1">Tn3 family transposase post-transcriptional regulator TnpC</fullName>
    </submittedName>
</protein>
<reference evidence="2" key="1">
    <citation type="journal article" date="2019" name="Int. J. Syst. Evol. Microbiol.">
        <title>The Global Catalogue of Microorganisms (GCM) 10K type strain sequencing project: providing services to taxonomists for standard genome sequencing and annotation.</title>
        <authorList>
            <consortium name="The Broad Institute Genomics Platform"/>
            <consortium name="The Broad Institute Genome Sequencing Center for Infectious Disease"/>
            <person name="Wu L."/>
            <person name="Ma J."/>
        </authorList>
    </citation>
    <scope>NUCLEOTIDE SEQUENCE [LARGE SCALE GENOMIC DNA]</scope>
    <source>
        <strain evidence="2">CCUG 39402</strain>
    </source>
</reference>
<gene>
    <name evidence="1" type="primary">tnpC</name>
    <name evidence="1" type="ORF">ACFQND_07290</name>
</gene>
<proteinExistence type="predicted"/>
<name>A0ABW1TW91_9BURK</name>
<dbReference type="Proteomes" id="UP001596270">
    <property type="component" value="Unassembled WGS sequence"/>
</dbReference>
<dbReference type="NCBIfam" id="NF041282">
    <property type="entry name" value="TnpC_regulator"/>
    <property type="match status" value="1"/>
</dbReference>
<keyword evidence="2" id="KW-1185">Reference proteome</keyword>
<evidence type="ECO:0000313" key="1">
    <source>
        <dbReference type="EMBL" id="MFC6281033.1"/>
    </source>
</evidence>
<dbReference type="EMBL" id="JBHSRS010000015">
    <property type="protein sequence ID" value="MFC6281033.1"/>
    <property type="molecule type" value="Genomic_DNA"/>
</dbReference>
<sequence length="115" mass="12902">MSDSQPFINTVYGCLDRVALEKLRDSYDTTTLLRVVDELAELLGEVIGEEGWRDRMLRLHGMAHTVINDAGFAGAADETLPELASEITGQMREAIARLETWIQRIEPLEELAARD</sequence>
<organism evidence="1 2">
    <name type="scientific">Polaromonas aquatica</name>
    <dbReference type="NCBI Taxonomy" id="332657"/>
    <lineage>
        <taxon>Bacteria</taxon>
        <taxon>Pseudomonadati</taxon>
        <taxon>Pseudomonadota</taxon>
        <taxon>Betaproteobacteria</taxon>
        <taxon>Burkholderiales</taxon>
        <taxon>Comamonadaceae</taxon>
        <taxon>Polaromonas</taxon>
    </lineage>
</organism>
<dbReference type="RefSeq" id="WP_371436030.1">
    <property type="nucleotide sequence ID" value="NZ_JBHSRS010000015.1"/>
</dbReference>
<comment type="caution">
    <text evidence="1">The sequence shown here is derived from an EMBL/GenBank/DDBJ whole genome shotgun (WGS) entry which is preliminary data.</text>
</comment>
<accession>A0ABW1TW91</accession>
<evidence type="ECO:0000313" key="2">
    <source>
        <dbReference type="Proteomes" id="UP001596270"/>
    </source>
</evidence>